<feature type="domain" description="Carboxymuconolactone decarboxylase-like" evidence="1">
    <location>
        <begin position="41"/>
        <end position="100"/>
    </location>
</feature>
<evidence type="ECO:0000313" key="3">
    <source>
        <dbReference type="Proteomes" id="UP000676194"/>
    </source>
</evidence>
<dbReference type="AlphaFoldDB" id="A0A8E6B1J9"/>
<dbReference type="GO" id="GO:0051920">
    <property type="term" value="F:peroxiredoxin activity"/>
    <property type="evidence" value="ECO:0007669"/>
    <property type="project" value="InterPro"/>
</dbReference>
<dbReference type="PANTHER" id="PTHR35446:SF3">
    <property type="entry name" value="CMD DOMAIN-CONTAINING PROTEIN"/>
    <property type="match status" value="1"/>
</dbReference>
<proteinExistence type="predicted"/>
<dbReference type="Pfam" id="PF02627">
    <property type="entry name" value="CMD"/>
    <property type="match status" value="1"/>
</dbReference>
<dbReference type="RefSeq" id="WP_213493956.1">
    <property type="nucleotide sequence ID" value="NZ_CP074694.1"/>
</dbReference>
<protein>
    <submittedName>
        <fullName evidence="2">Carboxymuconolactone decarboxylase family protein</fullName>
    </submittedName>
</protein>
<evidence type="ECO:0000313" key="2">
    <source>
        <dbReference type="EMBL" id="QVL30072.1"/>
    </source>
</evidence>
<dbReference type="InterPro" id="IPR004675">
    <property type="entry name" value="AhpD_core"/>
</dbReference>
<dbReference type="InterPro" id="IPR029032">
    <property type="entry name" value="AhpD-like"/>
</dbReference>
<gene>
    <name evidence="2" type="ORF">KIH39_14515</name>
</gene>
<dbReference type="PANTHER" id="PTHR35446">
    <property type="entry name" value="SI:CH211-175M2.5"/>
    <property type="match status" value="1"/>
</dbReference>
<dbReference type="EMBL" id="CP074694">
    <property type="protein sequence ID" value="QVL30072.1"/>
    <property type="molecule type" value="Genomic_DNA"/>
</dbReference>
<organism evidence="2 3">
    <name type="scientific">Telmatocola sphagniphila</name>
    <dbReference type="NCBI Taxonomy" id="1123043"/>
    <lineage>
        <taxon>Bacteria</taxon>
        <taxon>Pseudomonadati</taxon>
        <taxon>Planctomycetota</taxon>
        <taxon>Planctomycetia</taxon>
        <taxon>Gemmatales</taxon>
        <taxon>Gemmataceae</taxon>
    </lineage>
</organism>
<dbReference type="KEGG" id="tsph:KIH39_14515"/>
<dbReference type="SUPFAM" id="SSF69118">
    <property type="entry name" value="AhpD-like"/>
    <property type="match status" value="1"/>
</dbReference>
<dbReference type="InterPro" id="IPR003779">
    <property type="entry name" value="CMD-like"/>
</dbReference>
<sequence length="180" mass="19327">MPRINALAPESATGHTQELFTSIKSKLGVVPNLMKTMGHSPALLEAYLQFSGKLGGGVLPAKVREQISLAVGQKNDCDYCVSAHSAIGKKLGLSTEQILDSRHGISQDPKTAAILTFSQRIIEKQGHVSDADVQDVRTAGVTDAEIVEIVGNVALNIFTNYFNHISDTEIDFPRAEALKA</sequence>
<keyword evidence="3" id="KW-1185">Reference proteome</keyword>
<dbReference type="Proteomes" id="UP000676194">
    <property type="component" value="Chromosome"/>
</dbReference>
<evidence type="ECO:0000259" key="1">
    <source>
        <dbReference type="Pfam" id="PF02627"/>
    </source>
</evidence>
<dbReference type="Gene3D" id="1.20.1290.10">
    <property type="entry name" value="AhpD-like"/>
    <property type="match status" value="1"/>
</dbReference>
<accession>A0A8E6B1J9</accession>
<name>A0A8E6B1J9_9BACT</name>
<reference evidence="2" key="1">
    <citation type="submission" date="2021-05" db="EMBL/GenBank/DDBJ databases">
        <title>Complete genome sequence of the cellulolytic planctomycete Telmatocola sphagniphila SP2T and characterization of the first cellulase from planctomycetes.</title>
        <authorList>
            <person name="Rakitin A.L."/>
            <person name="Beletsky A.V."/>
            <person name="Naumoff D.G."/>
            <person name="Kulichevskaya I.S."/>
            <person name="Mardanov A.V."/>
            <person name="Ravin N.V."/>
            <person name="Dedysh S.N."/>
        </authorList>
    </citation>
    <scope>NUCLEOTIDE SEQUENCE</scope>
    <source>
        <strain evidence="2">SP2T</strain>
    </source>
</reference>
<dbReference type="NCBIfam" id="TIGR00778">
    <property type="entry name" value="ahpD_dom"/>
    <property type="match status" value="1"/>
</dbReference>